<dbReference type="Proteomes" id="UP000288547">
    <property type="component" value="Unassembled WGS sequence"/>
</dbReference>
<protein>
    <recommendedName>
        <fullName evidence="7">Gamma-glutamyl phosphate reductase</fullName>
        <shortName evidence="7">GPR</shortName>
        <ecNumber evidence="7">1.2.1.41</ecNumber>
    </recommendedName>
    <alternativeName>
        <fullName evidence="7">Glutamate-5-semialdehyde dehydrogenase</fullName>
    </alternativeName>
    <alternativeName>
        <fullName evidence="7">Glutamyl-gamma-semialdehyde dehydrogenase</fullName>
        <shortName evidence="7">GSA dehydrogenase</shortName>
    </alternativeName>
</protein>
<accession>A0A3S4DHN9</accession>
<evidence type="ECO:0000256" key="1">
    <source>
        <dbReference type="ARBA" id="ARBA00004985"/>
    </source>
</evidence>
<dbReference type="InterPro" id="IPR016163">
    <property type="entry name" value="Ald_DH_C"/>
</dbReference>
<keyword evidence="2 7" id="KW-0028">Amino-acid biosynthesis</keyword>
<evidence type="ECO:0000256" key="4">
    <source>
        <dbReference type="ARBA" id="ARBA00022857"/>
    </source>
</evidence>
<dbReference type="GO" id="GO:0004350">
    <property type="term" value="F:glutamate-5-semialdehyde dehydrogenase activity"/>
    <property type="evidence" value="ECO:0007669"/>
    <property type="project" value="UniProtKB-UniRule"/>
</dbReference>
<dbReference type="NCBIfam" id="NF001221">
    <property type="entry name" value="PRK00197.1"/>
    <property type="match status" value="1"/>
</dbReference>
<organism evidence="9 10">
    <name type="scientific">Labedella phragmitis</name>
    <dbReference type="NCBI Taxonomy" id="2498849"/>
    <lineage>
        <taxon>Bacteria</taxon>
        <taxon>Bacillati</taxon>
        <taxon>Actinomycetota</taxon>
        <taxon>Actinomycetes</taxon>
        <taxon>Micrococcales</taxon>
        <taxon>Microbacteriaceae</taxon>
        <taxon>Labedella</taxon>
    </lineage>
</organism>
<evidence type="ECO:0000256" key="2">
    <source>
        <dbReference type="ARBA" id="ARBA00022605"/>
    </source>
</evidence>
<keyword evidence="5 7" id="KW-0560">Oxidoreductase</keyword>
<evidence type="ECO:0000256" key="5">
    <source>
        <dbReference type="ARBA" id="ARBA00023002"/>
    </source>
</evidence>
<dbReference type="EC" id="1.2.1.41" evidence="7"/>
<gene>
    <name evidence="7" type="primary">proA</name>
    <name evidence="9" type="ORF">ELQ90_07270</name>
</gene>
<sequence length="421" mass="44102">MTETAVATPVLERFRAGRAAAVRLATTTGAERASALAAIAETIDANIGAIVSANGLDLANGRENGLSVALLDRLTLTPERVTSLSASVREIAALPDPLGQTVRGSRLANGLKIDQVRVPFGVVGAIYEARPNVTVDIAALALASGNASVLRGGSAAERSNAVLVALIQDAVSSVGLPRETVQTVDDFGRAGATALMQARGLVDVLVPRGSAGLIETVVSSSTVPVIETGAGVVHIVLDESAREDWAVDIVHNAKVQRPSVCNAVETVLVHEASAERLLPAVLDRLSAAGVTVHGDDRTREIWPSAVPAGEEEWATEHMSLDIGVRVVRDLDEAIEHIRRYSTSHTESIITDDLANAERFLSEVDSAVVMVNASTRFTDGGEFGFGAEVGISTQKLHARGPMGLTELTSTKWIVRGNGQSRA</sequence>
<proteinExistence type="inferred from homology"/>
<dbReference type="AlphaFoldDB" id="A0A3S4DHN9"/>
<dbReference type="RefSeq" id="WP_128494589.1">
    <property type="nucleotide sequence ID" value="NZ_RZNB01000002.1"/>
</dbReference>
<evidence type="ECO:0000256" key="3">
    <source>
        <dbReference type="ARBA" id="ARBA00022650"/>
    </source>
</evidence>
<keyword evidence="3 7" id="KW-0641">Proline biosynthesis</keyword>
<evidence type="ECO:0000313" key="9">
    <source>
        <dbReference type="EMBL" id="RWZ51876.1"/>
    </source>
</evidence>
<dbReference type="PROSITE" id="PS01223">
    <property type="entry name" value="PROA"/>
    <property type="match status" value="1"/>
</dbReference>
<evidence type="ECO:0000259" key="8">
    <source>
        <dbReference type="Pfam" id="PF00171"/>
    </source>
</evidence>
<comment type="pathway">
    <text evidence="1 7">Amino-acid biosynthesis; L-proline biosynthesis; L-glutamate 5-semialdehyde from L-glutamate: step 2/2.</text>
</comment>
<dbReference type="CDD" id="cd07079">
    <property type="entry name" value="ALDH_F18-19_ProA-GPR"/>
    <property type="match status" value="1"/>
</dbReference>
<dbReference type="NCBIfam" id="TIGR00407">
    <property type="entry name" value="proA"/>
    <property type="match status" value="1"/>
</dbReference>
<dbReference type="InterPro" id="IPR016162">
    <property type="entry name" value="Ald_DH_N"/>
</dbReference>
<reference evidence="9 10" key="1">
    <citation type="submission" date="2018-12" db="EMBL/GenBank/DDBJ databases">
        <authorList>
            <person name="Li F."/>
        </authorList>
    </citation>
    <scope>NUCLEOTIDE SEQUENCE [LARGE SCALE GENOMIC DNA]</scope>
    <source>
        <strain evidence="9 10">11W25H-1</strain>
    </source>
</reference>
<comment type="similarity">
    <text evidence="7">Belongs to the gamma-glutamyl phosphate reductase family.</text>
</comment>
<evidence type="ECO:0000313" key="10">
    <source>
        <dbReference type="Proteomes" id="UP000288547"/>
    </source>
</evidence>
<dbReference type="OrthoDB" id="9809970at2"/>
<evidence type="ECO:0000256" key="7">
    <source>
        <dbReference type="HAMAP-Rule" id="MF_00412"/>
    </source>
</evidence>
<dbReference type="PIRSF" id="PIRSF000151">
    <property type="entry name" value="GPR"/>
    <property type="match status" value="1"/>
</dbReference>
<dbReference type="InterPro" id="IPR020593">
    <property type="entry name" value="G-glutamylP_reductase_CS"/>
</dbReference>
<dbReference type="InterPro" id="IPR016161">
    <property type="entry name" value="Ald_DH/histidinol_DH"/>
</dbReference>
<dbReference type="FunFam" id="3.40.309.10:FF:000006">
    <property type="entry name" value="Gamma-glutamyl phosphate reductase"/>
    <property type="match status" value="1"/>
</dbReference>
<dbReference type="PANTHER" id="PTHR11063:SF8">
    <property type="entry name" value="DELTA-1-PYRROLINE-5-CARBOXYLATE SYNTHASE"/>
    <property type="match status" value="1"/>
</dbReference>
<dbReference type="InterPro" id="IPR000965">
    <property type="entry name" value="GPR_dom"/>
</dbReference>
<dbReference type="GO" id="GO:0055129">
    <property type="term" value="P:L-proline biosynthetic process"/>
    <property type="evidence" value="ECO:0007669"/>
    <property type="project" value="UniProtKB-UniRule"/>
</dbReference>
<dbReference type="InterPro" id="IPR015590">
    <property type="entry name" value="Aldehyde_DH_dom"/>
</dbReference>
<comment type="caution">
    <text evidence="9">The sequence shown here is derived from an EMBL/GenBank/DDBJ whole genome shotgun (WGS) entry which is preliminary data.</text>
</comment>
<keyword evidence="4 7" id="KW-0521">NADP</keyword>
<name>A0A3S4DHN9_9MICO</name>
<dbReference type="Gene3D" id="3.40.309.10">
    <property type="entry name" value="Aldehyde Dehydrogenase, Chain A, domain 2"/>
    <property type="match status" value="1"/>
</dbReference>
<keyword evidence="7" id="KW-0963">Cytoplasm</keyword>
<comment type="subcellular location">
    <subcellularLocation>
        <location evidence="7">Cytoplasm</location>
    </subcellularLocation>
</comment>
<dbReference type="UniPathway" id="UPA00098">
    <property type="reaction ID" value="UER00360"/>
</dbReference>
<comment type="catalytic activity">
    <reaction evidence="6 7">
        <text>L-glutamate 5-semialdehyde + phosphate + NADP(+) = L-glutamyl 5-phosphate + NADPH + H(+)</text>
        <dbReference type="Rhea" id="RHEA:19541"/>
        <dbReference type="ChEBI" id="CHEBI:15378"/>
        <dbReference type="ChEBI" id="CHEBI:43474"/>
        <dbReference type="ChEBI" id="CHEBI:57783"/>
        <dbReference type="ChEBI" id="CHEBI:58066"/>
        <dbReference type="ChEBI" id="CHEBI:58274"/>
        <dbReference type="ChEBI" id="CHEBI:58349"/>
        <dbReference type="EC" id="1.2.1.41"/>
    </reaction>
</comment>
<evidence type="ECO:0000256" key="6">
    <source>
        <dbReference type="ARBA" id="ARBA00049024"/>
    </source>
</evidence>
<comment type="function">
    <text evidence="7">Catalyzes the NADPH-dependent reduction of L-glutamate 5-phosphate into L-glutamate 5-semialdehyde and phosphate. The product spontaneously undergoes cyclization to form 1-pyrroline-5-carboxylate.</text>
</comment>
<dbReference type="Pfam" id="PF00171">
    <property type="entry name" value="Aldedh"/>
    <property type="match status" value="1"/>
</dbReference>
<dbReference type="GO" id="GO:0005737">
    <property type="term" value="C:cytoplasm"/>
    <property type="evidence" value="ECO:0007669"/>
    <property type="project" value="UniProtKB-SubCell"/>
</dbReference>
<dbReference type="HAMAP" id="MF_00412">
    <property type="entry name" value="ProA"/>
    <property type="match status" value="1"/>
</dbReference>
<dbReference type="InterPro" id="IPR012134">
    <property type="entry name" value="Glu-5-SA_DH"/>
</dbReference>
<dbReference type="PANTHER" id="PTHR11063">
    <property type="entry name" value="GLUTAMATE SEMIALDEHYDE DEHYDROGENASE"/>
    <property type="match status" value="1"/>
</dbReference>
<dbReference type="Gene3D" id="3.40.605.10">
    <property type="entry name" value="Aldehyde Dehydrogenase, Chain A, domain 1"/>
    <property type="match status" value="1"/>
</dbReference>
<dbReference type="EMBL" id="RZNB01000002">
    <property type="protein sequence ID" value="RWZ51876.1"/>
    <property type="molecule type" value="Genomic_DNA"/>
</dbReference>
<dbReference type="GO" id="GO:0050661">
    <property type="term" value="F:NADP binding"/>
    <property type="evidence" value="ECO:0007669"/>
    <property type="project" value="InterPro"/>
</dbReference>
<dbReference type="SUPFAM" id="SSF53720">
    <property type="entry name" value="ALDH-like"/>
    <property type="match status" value="1"/>
</dbReference>
<keyword evidence="10" id="KW-1185">Reference proteome</keyword>
<feature type="domain" description="Aldehyde dehydrogenase" evidence="8">
    <location>
        <begin position="12"/>
        <end position="290"/>
    </location>
</feature>